<evidence type="ECO:0000313" key="4">
    <source>
        <dbReference type="EMBL" id="QEL15207.1"/>
    </source>
</evidence>
<dbReference type="InterPro" id="IPR052920">
    <property type="entry name" value="DNA-binding_regulatory"/>
</dbReference>
<keyword evidence="4" id="KW-0378">Hydrolase</keyword>
<keyword evidence="2" id="KW-0472">Membrane</keyword>
<feature type="region of interest" description="Disordered" evidence="1">
    <location>
        <begin position="1"/>
        <end position="22"/>
    </location>
</feature>
<dbReference type="SUPFAM" id="SSF53474">
    <property type="entry name" value="alpha/beta-Hydrolases"/>
    <property type="match status" value="1"/>
</dbReference>
<name>A0A5C1AAG3_9BACT</name>
<evidence type="ECO:0000259" key="3">
    <source>
        <dbReference type="Pfam" id="PF12146"/>
    </source>
</evidence>
<dbReference type="PANTHER" id="PTHR43358">
    <property type="entry name" value="ALPHA/BETA-HYDROLASE"/>
    <property type="match status" value="1"/>
</dbReference>
<evidence type="ECO:0000313" key="5">
    <source>
        <dbReference type="Proteomes" id="UP000324974"/>
    </source>
</evidence>
<protein>
    <submittedName>
        <fullName evidence="4">Alpha/beta hydrolase</fullName>
    </submittedName>
</protein>
<dbReference type="InterPro" id="IPR022742">
    <property type="entry name" value="Hydrolase_4"/>
</dbReference>
<dbReference type="Proteomes" id="UP000324974">
    <property type="component" value="Chromosome"/>
</dbReference>
<dbReference type="Pfam" id="PF12146">
    <property type="entry name" value="Hydrolase_4"/>
    <property type="match status" value="1"/>
</dbReference>
<keyword evidence="2" id="KW-1133">Transmembrane helix</keyword>
<feature type="compositionally biased region" description="Pro residues" evidence="1">
    <location>
        <begin position="1"/>
        <end position="21"/>
    </location>
</feature>
<proteinExistence type="predicted"/>
<sequence length="340" mass="37086">MTSPEPTPHGPGTNPPGPLPSPRRRRRRWLKLFFLLLIAAFGFANYLGYRHGYAFTHYAPAGDRPPKPESLSFGQKLRLGLTGVSVPRPVNARTPESVGLPFTVVSIPVRHEQLEAWHVPHPTAKGVVVMGPGYMSAKDSLLPEVQALHDLNFAVLLIDFRGAGGSPRGDVTLGVREGGDMAMALAFAKEEWPDLPIFAYGFSMGAVAVLKAVAVYHAEPTAIILDAPFDRMISVVRNRLRTMNVPAWPAAELVVFWGGRSVGIDGFAHNPADDARAVTCPTLILHGTQDARATGPMVQAVFENLPGPKQQVDFDGAGHEPLARFDREKWKQAVQEFLNR</sequence>
<dbReference type="AlphaFoldDB" id="A0A5C1AAG3"/>
<dbReference type="InterPro" id="IPR029058">
    <property type="entry name" value="AB_hydrolase_fold"/>
</dbReference>
<feature type="transmembrane region" description="Helical" evidence="2">
    <location>
        <begin position="29"/>
        <end position="49"/>
    </location>
</feature>
<keyword evidence="5" id="KW-1185">Reference proteome</keyword>
<dbReference type="Gene3D" id="3.40.50.1820">
    <property type="entry name" value="alpha/beta hydrolase"/>
    <property type="match status" value="1"/>
</dbReference>
<dbReference type="EMBL" id="CP042425">
    <property type="protein sequence ID" value="QEL15207.1"/>
    <property type="molecule type" value="Genomic_DNA"/>
</dbReference>
<feature type="domain" description="Serine aminopeptidase S33" evidence="3">
    <location>
        <begin position="124"/>
        <end position="231"/>
    </location>
</feature>
<dbReference type="PANTHER" id="PTHR43358:SF4">
    <property type="entry name" value="ALPHA_BETA HYDROLASE FOLD-1 DOMAIN-CONTAINING PROTEIN"/>
    <property type="match status" value="1"/>
</dbReference>
<keyword evidence="2" id="KW-0812">Transmembrane</keyword>
<dbReference type="GO" id="GO:0016787">
    <property type="term" value="F:hydrolase activity"/>
    <property type="evidence" value="ECO:0007669"/>
    <property type="project" value="UniProtKB-KW"/>
</dbReference>
<evidence type="ECO:0000256" key="2">
    <source>
        <dbReference type="SAM" id="Phobius"/>
    </source>
</evidence>
<gene>
    <name evidence="4" type="ORF">PX52LOC_02122</name>
</gene>
<organism evidence="4 5">
    <name type="scientific">Limnoglobus roseus</name>
    <dbReference type="NCBI Taxonomy" id="2598579"/>
    <lineage>
        <taxon>Bacteria</taxon>
        <taxon>Pseudomonadati</taxon>
        <taxon>Planctomycetota</taxon>
        <taxon>Planctomycetia</taxon>
        <taxon>Gemmatales</taxon>
        <taxon>Gemmataceae</taxon>
        <taxon>Limnoglobus</taxon>
    </lineage>
</organism>
<reference evidence="5" key="1">
    <citation type="submission" date="2019-08" db="EMBL/GenBank/DDBJ databases">
        <title>Limnoglobus roseus gen. nov., sp. nov., a novel freshwater planctomycete with a giant genome from the family Gemmataceae.</title>
        <authorList>
            <person name="Kulichevskaya I.S."/>
            <person name="Naumoff D.G."/>
            <person name="Miroshnikov K."/>
            <person name="Ivanova A."/>
            <person name="Philippov D.A."/>
            <person name="Hakobyan A."/>
            <person name="Rijpstra I.C."/>
            <person name="Sinninghe Damste J.S."/>
            <person name="Liesack W."/>
            <person name="Dedysh S.N."/>
        </authorList>
    </citation>
    <scope>NUCLEOTIDE SEQUENCE [LARGE SCALE GENOMIC DNA]</scope>
    <source>
        <strain evidence="5">PX52</strain>
    </source>
</reference>
<accession>A0A5C1AAG3</accession>
<dbReference type="KEGG" id="lrs:PX52LOC_02122"/>
<evidence type="ECO:0000256" key="1">
    <source>
        <dbReference type="SAM" id="MobiDB-lite"/>
    </source>
</evidence>